<reference evidence="2 3" key="1">
    <citation type="submission" date="2018-05" db="EMBL/GenBank/DDBJ databases">
        <title>Genomic Encyclopedia of Archaeal and Bacterial Type Strains, Phase II (KMG-II): from individual species to whole genera.</title>
        <authorList>
            <person name="Goeker M."/>
        </authorList>
    </citation>
    <scope>NUCLEOTIDE SEQUENCE [LARGE SCALE GENOMIC DNA]</scope>
    <source>
        <strain evidence="2 3">DSM 22214</strain>
    </source>
</reference>
<dbReference type="EMBL" id="QGGO01000042">
    <property type="protein sequence ID" value="PWK16867.1"/>
    <property type="molecule type" value="Genomic_DNA"/>
</dbReference>
<evidence type="ECO:0000256" key="1">
    <source>
        <dbReference type="SAM" id="SignalP"/>
    </source>
</evidence>
<dbReference type="NCBIfam" id="TIGR03519">
    <property type="entry name" value="T9SS_PorP_fam"/>
    <property type="match status" value="1"/>
</dbReference>
<evidence type="ECO:0000313" key="2">
    <source>
        <dbReference type="EMBL" id="PWK16867.1"/>
    </source>
</evidence>
<name>A0A316DF31_9BACT</name>
<feature type="signal peptide" evidence="1">
    <location>
        <begin position="1"/>
        <end position="22"/>
    </location>
</feature>
<comment type="caution">
    <text evidence="2">The sequence shown here is derived from an EMBL/GenBank/DDBJ whole genome shotgun (WGS) entry which is preliminary data.</text>
</comment>
<gene>
    <name evidence="2" type="ORF">LV89_04687</name>
</gene>
<dbReference type="InterPro" id="IPR019861">
    <property type="entry name" value="PorP/SprF_Bacteroidetes"/>
</dbReference>
<feature type="chain" id="PRO_5016292052" evidence="1">
    <location>
        <begin position="23"/>
        <end position="309"/>
    </location>
</feature>
<keyword evidence="3" id="KW-1185">Reference proteome</keyword>
<dbReference type="RefSeq" id="WP_109745328.1">
    <property type="nucleotide sequence ID" value="NZ_QGGO01000042.1"/>
</dbReference>
<keyword evidence="1" id="KW-0732">Signal</keyword>
<dbReference type="OrthoDB" id="1114455at2"/>
<dbReference type="AlphaFoldDB" id="A0A316DF31"/>
<organism evidence="2 3">
    <name type="scientific">Arcicella aurantiaca</name>
    <dbReference type="NCBI Taxonomy" id="591202"/>
    <lineage>
        <taxon>Bacteria</taxon>
        <taxon>Pseudomonadati</taxon>
        <taxon>Bacteroidota</taxon>
        <taxon>Cytophagia</taxon>
        <taxon>Cytophagales</taxon>
        <taxon>Flectobacillaceae</taxon>
        <taxon>Arcicella</taxon>
    </lineage>
</organism>
<dbReference type="Proteomes" id="UP000245489">
    <property type="component" value="Unassembled WGS sequence"/>
</dbReference>
<accession>A0A316DF31</accession>
<evidence type="ECO:0000313" key="3">
    <source>
        <dbReference type="Proteomes" id="UP000245489"/>
    </source>
</evidence>
<protein>
    <submittedName>
        <fullName evidence="2">Type IX secretion system PorP/SprF family membrane protein</fullName>
    </submittedName>
</protein>
<dbReference type="Pfam" id="PF11751">
    <property type="entry name" value="PorP_SprF"/>
    <property type="match status" value="1"/>
</dbReference>
<proteinExistence type="predicted"/>
<sequence>MKQSLKYLFIIIFLGQALSSMAQQDQLYITYPFMPLNVNPAYAGSREVISIAGIYRKRPLFGALGVATTTQQYFNFDMPIAKDKMAIGFQAYNAEQALGNGTTGGVLGNLGLYGDFAYRFTLPNDGKLAIGVQAGVTQVPAFISTSGGGVGSTNFNSSLGGGIYYNNDDAYLGVSMLNFNATDSYNRPLFVTAGYVFTIDDDFKIKTGALVRKQSSNIGGKTSIDLNATGWINDKFGIGVWYQNTGSELSNNAFLASFQVQLKKFQIGYAYDFAKSNSTALVGNEGFHQIMVRYEMDSGNGKSGVFRYF</sequence>